<sequence length="59" mass="6710">MLLLCLESRPYHRTLMGQENHAGSNVINRESDLSLSLVADALISQNFKLRPLVEWTRDG</sequence>
<proteinExistence type="predicted"/>
<dbReference type="EMBL" id="LR215729">
    <property type="protein sequence ID" value="VEV97605.1"/>
    <property type="molecule type" value="Genomic_DNA"/>
</dbReference>
<organism evidence="1">
    <name type="scientific">Pseudomonas marincola</name>
    <dbReference type="NCBI Taxonomy" id="437900"/>
    <lineage>
        <taxon>Bacteria</taxon>
        <taxon>Pseudomonadati</taxon>
        <taxon>Pseudomonadota</taxon>
        <taxon>Gammaproteobacteria</taxon>
        <taxon>Pseudomonadales</taxon>
        <taxon>Pseudomonadaceae</taxon>
        <taxon>Pseudomonas</taxon>
    </lineage>
</organism>
<name>A0A653E4I1_9PSED</name>
<evidence type="ECO:0000313" key="1">
    <source>
        <dbReference type="EMBL" id="VEV97605.1"/>
    </source>
</evidence>
<gene>
    <name evidence="1" type="ORF">PMYSY11_2560</name>
</gene>
<reference evidence="1" key="1">
    <citation type="submission" date="2019-02" db="EMBL/GenBank/DDBJ databases">
        <authorList>
            <consortium name="Genoscope - CEA"/>
            <person name="William W."/>
        </authorList>
    </citation>
    <scope>NUCLEOTIDE SEQUENCE [LARGE SCALE GENOMIC DNA]</scope>
    <source>
        <strain evidence="1">YSy11</strain>
    </source>
</reference>
<accession>A0A653E4I1</accession>
<dbReference type="AlphaFoldDB" id="A0A653E4I1"/>
<protein>
    <submittedName>
        <fullName evidence="1">Uncharacterized protein</fullName>
    </submittedName>
</protein>